<proteinExistence type="predicted"/>
<keyword evidence="1" id="KW-1133">Transmembrane helix</keyword>
<organism evidence="2 3">
    <name type="scientific">Hibiscus sabdariffa</name>
    <name type="common">roselle</name>
    <dbReference type="NCBI Taxonomy" id="183260"/>
    <lineage>
        <taxon>Eukaryota</taxon>
        <taxon>Viridiplantae</taxon>
        <taxon>Streptophyta</taxon>
        <taxon>Embryophyta</taxon>
        <taxon>Tracheophyta</taxon>
        <taxon>Spermatophyta</taxon>
        <taxon>Magnoliopsida</taxon>
        <taxon>eudicotyledons</taxon>
        <taxon>Gunneridae</taxon>
        <taxon>Pentapetalae</taxon>
        <taxon>rosids</taxon>
        <taxon>malvids</taxon>
        <taxon>Malvales</taxon>
        <taxon>Malvaceae</taxon>
        <taxon>Malvoideae</taxon>
        <taxon>Hibiscus</taxon>
    </lineage>
</organism>
<keyword evidence="1" id="KW-0812">Transmembrane</keyword>
<evidence type="ECO:0000256" key="1">
    <source>
        <dbReference type="SAM" id="Phobius"/>
    </source>
</evidence>
<sequence>MLTSLSPCITEEGFRMLPASGIDMKMIRLWHSTAQSNDISAGRSCLLRLYCWHWLLGACILTMYVAWLYGIYVPDLQFTVHDKDSAEYWSCMSEIFPTLLRSCTENSPYDRPFKTVVPLWCHAPFEPEGILRYVDSVQILGTSCLSSESLTLHTVIAVPYLQFFLQSLEFMDRCMVLGFQFQDL</sequence>
<reference evidence="2 3" key="1">
    <citation type="journal article" date="2024" name="G3 (Bethesda)">
        <title>Genome assembly of Hibiscus sabdariffa L. provides insights into metabolisms of medicinal natural products.</title>
        <authorList>
            <person name="Kim T."/>
        </authorList>
    </citation>
    <scope>NUCLEOTIDE SEQUENCE [LARGE SCALE GENOMIC DNA]</scope>
    <source>
        <strain evidence="2">TK-2024</strain>
        <tissue evidence="2">Old leaves</tissue>
    </source>
</reference>
<gene>
    <name evidence="2" type="ORF">V6N11_016906</name>
</gene>
<keyword evidence="3" id="KW-1185">Reference proteome</keyword>
<dbReference type="EMBL" id="JBBPBN010000004">
    <property type="protein sequence ID" value="KAK9041816.1"/>
    <property type="molecule type" value="Genomic_DNA"/>
</dbReference>
<accession>A0ABR2TWD0</accession>
<name>A0ABR2TWD0_9ROSI</name>
<comment type="caution">
    <text evidence="2">The sequence shown here is derived from an EMBL/GenBank/DDBJ whole genome shotgun (WGS) entry which is preliminary data.</text>
</comment>
<protein>
    <submittedName>
        <fullName evidence="2">Uncharacterized protein</fullName>
    </submittedName>
</protein>
<evidence type="ECO:0000313" key="2">
    <source>
        <dbReference type="EMBL" id="KAK9041816.1"/>
    </source>
</evidence>
<keyword evidence="1" id="KW-0472">Membrane</keyword>
<dbReference type="PANTHER" id="PTHR31061">
    <property type="entry name" value="LD22376P"/>
    <property type="match status" value="1"/>
</dbReference>
<dbReference type="PANTHER" id="PTHR31061:SF25">
    <property type="entry name" value="HEPARAN-ALPHA-GLUCOSAMINIDE N-ACETYLTRANSFERASE-LIKE PROTEIN (DUF1624)"/>
    <property type="match status" value="1"/>
</dbReference>
<dbReference type="Proteomes" id="UP001396334">
    <property type="component" value="Unassembled WGS sequence"/>
</dbReference>
<evidence type="ECO:0000313" key="3">
    <source>
        <dbReference type="Proteomes" id="UP001396334"/>
    </source>
</evidence>
<feature type="transmembrane region" description="Helical" evidence="1">
    <location>
        <begin position="49"/>
        <end position="72"/>
    </location>
</feature>